<dbReference type="STRING" id="1406840.Q763_11015"/>
<evidence type="ECO:0000313" key="4">
    <source>
        <dbReference type="Proteomes" id="UP000030129"/>
    </source>
</evidence>
<dbReference type="Gene3D" id="3.40.50.620">
    <property type="entry name" value="HUPs"/>
    <property type="match status" value="2"/>
</dbReference>
<protein>
    <submittedName>
        <fullName evidence="3">Universal stress protein UspA</fullName>
    </submittedName>
</protein>
<dbReference type="PANTHER" id="PTHR46268">
    <property type="entry name" value="STRESS RESPONSE PROTEIN NHAX"/>
    <property type="match status" value="1"/>
</dbReference>
<dbReference type="PRINTS" id="PR01438">
    <property type="entry name" value="UNVRSLSTRESS"/>
</dbReference>
<dbReference type="eggNOG" id="COG0589">
    <property type="taxonomic scope" value="Bacteria"/>
</dbReference>
<feature type="domain" description="UspA" evidence="2">
    <location>
        <begin position="158"/>
        <end position="280"/>
    </location>
</feature>
<dbReference type="PANTHER" id="PTHR46268:SF6">
    <property type="entry name" value="UNIVERSAL STRESS PROTEIN UP12"/>
    <property type="match status" value="1"/>
</dbReference>
<dbReference type="RefSeq" id="WP_035134112.1">
    <property type="nucleotide sequence ID" value="NZ_JRLV01000010.1"/>
</dbReference>
<organism evidence="3 4">
    <name type="scientific">Flavobacterium beibuense F44-8</name>
    <dbReference type="NCBI Taxonomy" id="1406840"/>
    <lineage>
        <taxon>Bacteria</taxon>
        <taxon>Pseudomonadati</taxon>
        <taxon>Bacteroidota</taxon>
        <taxon>Flavobacteriia</taxon>
        <taxon>Flavobacteriales</taxon>
        <taxon>Flavobacteriaceae</taxon>
        <taxon>Flavobacterium</taxon>
    </lineage>
</organism>
<feature type="domain" description="UspA" evidence="2">
    <location>
        <begin position="1"/>
        <end position="148"/>
    </location>
</feature>
<dbReference type="Proteomes" id="UP000030129">
    <property type="component" value="Unassembled WGS sequence"/>
</dbReference>
<dbReference type="InterPro" id="IPR006016">
    <property type="entry name" value="UspA"/>
</dbReference>
<keyword evidence="4" id="KW-1185">Reference proteome</keyword>
<dbReference type="InterPro" id="IPR014729">
    <property type="entry name" value="Rossmann-like_a/b/a_fold"/>
</dbReference>
<gene>
    <name evidence="3" type="ORF">Q763_11015</name>
</gene>
<dbReference type="InterPro" id="IPR006015">
    <property type="entry name" value="Universal_stress_UspA"/>
</dbReference>
<comment type="similarity">
    <text evidence="1">Belongs to the universal stress protein A family.</text>
</comment>
<dbReference type="AlphaFoldDB" id="A0A0A2LJV4"/>
<name>A0A0A2LJV4_9FLAO</name>
<evidence type="ECO:0000313" key="3">
    <source>
        <dbReference type="EMBL" id="KGO80537.1"/>
    </source>
</evidence>
<dbReference type="EMBL" id="JRLV01000010">
    <property type="protein sequence ID" value="KGO80537.1"/>
    <property type="molecule type" value="Genomic_DNA"/>
</dbReference>
<dbReference type="CDD" id="cd00293">
    <property type="entry name" value="USP-like"/>
    <property type="match status" value="2"/>
</dbReference>
<evidence type="ECO:0000256" key="1">
    <source>
        <dbReference type="ARBA" id="ARBA00008791"/>
    </source>
</evidence>
<reference evidence="3 4" key="1">
    <citation type="submission" date="2013-09" db="EMBL/GenBank/DDBJ databases">
        <authorList>
            <person name="Zeng Z."/>
            <person name="Chen C."/>
        </authorList>
    </citation>
    <scope>NUCLEOTIDE SEQUENCE [LARGE SCALE GENOMIC DNA]</scope>
    <source>
        <strain evidence="3 4">F44-8</strain>
    </source>
</reference>
<dbReference type="SUPFAM" id="SSF52402">
    <property type="entry name" value="Adenine nucleotide alpha hydrolases-like"/>
    <property type="match status" value="2"/>
</dbReference>
<comment type="caution">
    <text evidence="3">The sequence shown here is derived from an EMBL/GenBank/DDBJ whole genome shotgun (WGS) entry which is preliminary data.</text>
</comment>
<sequence length="282" mass="31321">MKRILVPTDFSDHAEYALKVAAQIARKNNGEIYLLHMLELPNHISDDGIGESNAVGRSAGVPEVMFFMEKTRERFQDLLNEPYLEGVTVIEAIQFDKAFDGIIAHSKKHDIDLVVMGSHGASGFREMFIGSNTEKVVRTSDIPVLVIKKEEGEFAPQNFVFASDFSDEIKKPFKDVVSFANLFNANLHLVFVNTPNDFKSTHAAEKLIHDFAANANLTGGYSTHIYNDINVEKGILHFANSVNADLIGMCTHGRKGLAHFFNGSISEDLVNHAVRPVVTFKI</sequence>
<dbReference type="Pfam" id="PF00582">
    <property type="entry name" value="Usp"/>
    <property type="match status" value="2"/>
</dbReference>
<accession>A0A0A2LJV4</accession>
<proteinExistence type="inferred from homology"/>
<evidence type="ECO:0000259" key="2">
    <source>
        <dbReference type="Pfam" id="PF00582"/>
    </source>
</evidence>